<accession>A0A8S9JW17</accession>
<dbReference type="EMBL" id="QGKY02000246">
    <property type="protein sequence ID" value="KAF2585999.1"/>
    <property type="molecule type" value="Genomic_DNA"/>
</dbReference>
<protein>
    <submittedName>
        <fullName evidence="1">Uncharacterized protein</fullName>
    </submittedName>
</protein>
<dbReference type="AlphaFoldDB" id="A0A8S9JW17"/>
<reference evidence="1" key="1">
    <citation type="submission" date="2019-12" db="EMBL/GenBank/DDBJ databases">
        <title>Genome sequencing and annotation of Brassica cretica.</title>
        <authorList>
            <person name="Studholme D.J."/>
            <person name="Sarris P.F."/>
        </authorList>
    </citation>
    <scope>NUCLEOTIDE SEQUENCE</scope>
    <source>
        <strain evidence="1">PFS-102/07</strain>
        <tissue evidence="1">Leaf</tissue>
    </source>
</reference>
<comment type="caution">
    <text evidence="1">The sequence shown here is derived from an EMBL/GenBank/DDBJ whole genome shotgun (WGS) entry which is preliminary data.</text>
</comment>
<gene>
    <name evidence="1" type="ORF">F2Q70_00035980</name>
</gene>
<proteinExistence type="predicted"/>
<evidence type="ECO:0000313" key="1">
    <source>
        <dbReference type="EMBL" id="KAF2585999.1"/>
    </source>
</evidence>
<name>A0A8S9JW17_BRACR</name>
<organism evidence="1">
    <name type="scientific">Brassica cretica</name>
    <name type="common">Mustard</name>
    <dbReference type="NCBI Taxonomy" id="69181"/>
    <lineage>
        <taxon>Eukaryota</taxon>
        <taxon>Viridiplantae</taxon>
        <taxon>Streptophyta</taxon>
        <taxon>Embryophyta</taxon>
        <taxon>Tracheophyta</taxon>
        <taxon>Spermatophyta</taxon>
        <taxon>Magnoliopsida</taxon>
        <taxon>eudicotyledons</taxon>
        <taxon>Gunneridae</taxon>
        <taxon>Pentapetalae</taxon>
        <taxon>rosids</taxon>
        <taxon>malvids</taxon>
        <taxon>Brassicales</taxon>
        <taxon>Brassicaceae</taxon>
        <taxon>Brassiceae</taxon>
        <taxon>Brassica</taxon>
    </lineage>
</organism>
<sequence>MHFGCSTLSGTVTRVAPLSGTVNKTVPRENLQIAFFSESFVPNGNASHRTRARKGSLRSEQTRAPLGRYVATELEQKLGRYVATEFVRYVDTTLVHPFSSTRRCYLPKTIANPFCVSGHSKLSIKLYRKNRGKFVLYRKKP</sequence>